<accession>A0A9J7L499</accession>
<dbReference type="InterPro" id="IPR043161">
    <property type="entry name" value="DOCK_C_lobe_A"/>
</dbReference>
<dbReference type="InterPro" id="IPR046769">
    <property type="entry name" value="DOCKER_Lobe_A"/>
</dbReference>
<gene>
    <name evidence="13" type="primary">LOC118414781</name>
</gene>
<dbReference type="FunFam" id="1.25.40.410:FF:000004">
    <property type="entry name" value="Dedicator of cytokinesis protein 1"/>
    <property type="match status" value="1"/>
</dbReference>
<dbReference type="Pfam" id="PF20422">
    <property type="entry name" value="DHR-2_Lobe_B"/>
    <property type="match status" value="1"/>
</dbReference>
<evidence type="ECO:0000313" key="12">
    <source>
        <dbReference type="Proteomes" id="UP000001554"/>
    </source>
</evidence>
<dbReference type="InterPro" id="IPR027357">
    <property type="entry name" value="DOCKER_dom"/>
</dbReference>
<comment type="similarity">
    <text evidence="7">Belongs to the DOCK family.</text>
</comment>
<dbReference type="InterPro" id="IPR032376">
    <property type="entry name" value="DOCK_N"/>
</dbReference>
<evidence type="ECO:0000313" key="13">
    <source>
        <dbReference type="RefSeq" id="XP_035674909.1"/>
    </source>
</evidence>
<feature type="compositionally biased region" description="Low complexity" evidence="8">
    <location>
        <begin position="1696"/>
        <end position="1705"/>
    </location>
</feature>
<dbReference type="GeneID" id="118414781"/>
<evidence type="ECO:0000256" key="1">
    <source>
        <dbReference type="ARBA" id="ARBA00004496"/>
    </source>
</evidence>
<evidence type="ECO:0000256" key="4">
    <source>
        <dbReference type="ARBA" id="ARBA00022553"/>
    </source>
</evidence>
<dbReference type="InterPro" id="IPR043162">
    <property type="entry name" value="DOCK_C_lobe_C"/>
</dbReference>
<dbReference type="Proteomes" id="UP000001554">
    <property type="component" value="Chromosome 4"/>
</dbReference>
<feature type="region of interest" description="Disordered" evidence="8">
    <location>
        <begin position="1664"/>
        <end position="1753"/>
    </location>
</feature>
<organism evidence="12 13">
    <name type="scientific">Branchiostoma floridae</name>
    <name type="common">Florida lancelet</name>
    <name type="synonym">Amphioxus</name>
    <dbReference type="NCBI Taxonomy" id="7739"/>
    <lineage>
        <taxon>Eukaryota</taxon>
        <taxon>Metazoa</taxon>
        <taxon>Chordata</taxon>
        <taxon>Cephalochordata</taxon>
        <taxon>Leptocardii</taxon>
        <taxon>Amphioxiformes</taxon>
        <taxon>Branchiostomatidae</taxon>
        <taxon>Branchiostoma</taxon>
    </lineage>
</organism>
<dbReference type="Pfam" id="PF23554">
    <property type="entry name" value="TPR_DOCK"/>
    <property type="match status" value="2"/>
</dbReference>
<feature type="compositionally biased region" description="Low complexity" evidence="8">
    <location>
        <begin position="1808"/>
        <end position="1824"/>
    </location>
</feature>
<dbReference type="InterPro" id="IPR046770">
    <property type="entry name" value="DOCKER_Lobe_B"/>
</dbReference>
<dbReference type="GO" id="GO:0007520">
    <property type="term" value="P:myoblast fusion"/>
    <property type="evidence" value="ECO:0000318"/>
    <property type="project" value="GO_Central"/>
</dbReference>
<dbReference type="Gene3D" id="2.30.30.40">
    <property type="entry name" value="SH3 Domains"/>
    <property type="match status" value="1"/>
</dbReference>
<evidence type="ECO:0000259" key="10">
    <source>
        <dbReference type="PROSITE" id="PS51650"/>
    </source>
</evidence>
<feature type="region of interest" description="Disordered" evidence="8">
    <location>
        <begin position="1767"/>
        <end position="1898"/>
    </location>
</feature>
<proteinExistence type="inferred from homology"/>
<dbReference type="Pfam" id="PF14429">
    <property type="entry name" value="DOCK-C2"/>
    <property type="match status" value="1"/>
</dbReference>
<dbReference type="Gene3D" id="1.20.1270.350">
    <property type="entry name" value="Dedicator of cytokinesis N-terminal subdomain"/>
    <property type="match status" value="1"/>
</dbReference>
<keyword evidence="2 6" id="KW-0728">SH3 domain</keyword>
<feature type="domain" description="C2 DOCK-type" evidence="10">
    <location>
        <begin position="433"/>
        <end position="607"/>
    </location>
</feature>
<dbReference type="PROSITE" id="PS50002">
    <property type="entry name" value="SH3"/>
    <property type="match status" value="1"/>
</dbReference>
<protein>
    <submittedName>
        <fullName evidence="13">Dedicator of cytokinesis protein 1-like isoform X1</fullName>
    </submittedName>
</protein>
<dbReference type="GO" id="GO:0016477">
    <property type="term" value="P:cell migration"/>
    <property type="evidence" value="ECO:0000318"/>
    <property type="project" value="GO_Central"/>
</dbReference>
<dbReference type="Gene3D" id="1.20.58.740">
    <property type="match status" value="1"/>
</dbReference>
<dbReference type="InterPro" id="IPR046773">
    <property type="entry name" value="DOCKER_Lobe_C"/>
</dbReference>
<dbReference type="InterPro" id="IPR026791">
    <property type="entry name" value="DOCK"/>
</dbReference>
<dbReference type="CDD" id="cd11872">
    <property type="entry name" value="SH3_DOCK_AB"/>
    <property type="match status" value="1"/>
</dbReference>
<dbReference type="GO" id="GO:0005886">
    <property type="term" value="C:plasma membrane"/>
    <property type="evidence" value="ECO:0000318"/>
    <property type="project" value="GO_Central"/>
</dbReference>
<dbReference type="Pfam" id="PF16172">
    <property type="entry name" value="DOCK_N"/>
    <property type="match status" value="1"/>
</dbReference>
<dbReference type="FunFam" id="1.20.58.740:FF:000004">
    <property type="entry name" value="Dedicator of cytokinesis protein 1"/>
    <property type="match status" value="1"/>
</dbReference>
<dbReference type="PANTHER" id="PTHR45653">
    <property type="entry name" value="DEDICATOR OF CYTOKINESIS"/>
    <property type="match status" value="1"/>
</dbReference>
<keyword evidence="12" id="KW-1185">Reference proteome</keyword>
<dbReference type="InterPro" id="IPR001452">
    <property type="entry name" value="SH3_domain"/>
</dbReference>
<dbReference type="GO" id="GO:0005737">
    <property type="term" value="C:cytoplasm"/>
    <property type="evidence" value="ECO:0000318"/>
    <property type="project" value="GO_Central"/>
</dbReference>
<feature type="compositionally biased region" description="Basic and acidic residues" evidence="8">
    <location>
        <begin position="1664"/>
        <end position="1676"/>
    </location>
</feature>
<evidence type="ECO:0000259" key="11">
    <source>
        <dbReference type="PROSITE" id="PS51651"/>
    </source>
</evidence>
<dbReference type="InterPro" id="IPR042455">
    <property type="entry name" value="DOCK_N_sub1"/>
</dbReference>
<evidence type="ECO:0000256" key="7">
    <source>
        <dbReference type="PROSITE-ProRule" id="PRU00983"/>
    </source>
</evidence>
<comment type="subcellular location">
    <subcellularLocation>
        <location evidence="1">Cytoplasm</location>
    </subcellularLocation>
</comment>
<dbReference type="InterPro" id="IPR035892">
    <property type="entry name" value="C2_domain_sf"/>
</dbReference>
<dbReference type="OrthoDB" id="18896at2759"/>
<dbReference type="Gene3D" id="1.25.40.410">
    <property type="match status" value="1"/>
</dbReference>
<sequence>MTRWVPTTTRKYAVAIYNYHGNGETKLDLTVGDTLHILEENDGWFRGFKLRNKSVKGIFPTSYVHIKQAMVENAGKYNETVAPKEPKVVQEMTTVLREWGVIWKQLYVDRGNDPSSVPKAGKRHSMDLFDTVRKMMYEMIDWRRQIMSGTLPVDELKELQQLVTSKIDFGNRLLGLDLVVRDEQGGILDPETTGTISLYRAHETATERIQREKSMQGVQRSSQTQATSHNLYVVVKNFVCRVGEDADVFMALYDAKENRFISENYVVSWSPQGMPKDIEMLNNLRAIFTDLGQYDLRREKICLLCQIIRVGRMDLKEADNKKFTNGLRRPFGVAVMDITDVVNGKMESDIEKQHFIPFQQVSGDNDFLEGVIKKVVSARGELNHKGQGLWVSMKMLDGDIKQVRKEYPHLVDGRTAVARKMGFPEVIMPGDVRNDMYVTLVSGEFDRGTKARNKNVEVTMCVCKDDGSVVQNVIFTGAGVPPVSEYKSVIYYQQKQPRWMETIKVAIPIEDFYGSHLKFAFRHRSSMEEKDRKEKIFAIAYVQLMMQEGTTLRDGKHDLAVYKCERYKPDEAKVYVSLPALDRQGVTNNNSKSTLHAGNLTLSKDSFQIQTLGCSTKLTQNVDLLGLLKWRANPGNLKNSLLSLMKVCEVSGEEVVKFLQDVLDALFNILMENQDSDLYDNLVFDALIGVIGLIADRKFHQFHPVLDTYIREHFSATLAYNKLMVVLKYYIDNANERDNHESLLKAMKSLQYIFKFIVRSRVLYSQLYEGKGKQQFEAAVRHLFQSLNGMMTYTSDSTVGVQRVIKGAALRYVPTVIPDVITVFDPKELSLLLWTFCSHLFPDYNKLLRRKSNKSLLLKDFINNIPPDRLVKQKVQCMNNIVHSDLFRLSECRGILLPMMMAQLKKLIERKEEMPDCVKMLSDVLDRLNRKDVGPIHGDMEIVMKEILRTVIQTVIFMDRDAPLIGSFVACMTGILRQMNEFHYQAYIDAFPSRSDLLDFLMEIFMVFRDLVSKNVYPRDWVVMTMHQNHVVLTAIKYFTQTLHKSFLDENNFEYQCQDREGDCQPFLDKHMIMLWNNFFHLAVSFLTQESLQLENFSHAKRMKIINKYQDMRRVIGFEILSMWFNLGQHKIKFIPEMVGPMLEMTLIPETKLREHTIPIFFDMMQCEFATRGNFNQVENEIITQLDHLVEGGRGDDQYKELFYRIISDHCQKHRYLRQRGLYFVDLVNRLLERLLDYRTIMNDENRENRMSCTVNLLNFYKEINRQEMYIRYLYKLCDLHLECDNYTEAAYTLLLHATLLKWTDEPLITTHDKYPEAQTHRQLKEMLYYDIIEYFDKGKMWEEGIRLCKELASQYENETFDFLNLSLILQKQAMFYDNIMKTMRPDPEYFRVGYFGQGYPSFLRNKVFIYRGKEYERLGDFTSRLLSQFPHAQPINKVTAPGPEILESPSQHLQIFKVDPILEERREFRGKPVADQILNFYKVNEVQKFTFSRPIRKGDRDSDNEFANMFLERTNYVTAYKLPGILRWFEVTSTNTFEVSPLENACEIMENSNTELRHLIEQQRADPTLTVNTLSLRLNGIIDAAVMGGTANYEKAFFTEEYMASHPEDHARIERLKDLIACQIPLLEAGLKVHAQKAPDSLRKLQEKMDSLFVDMKTRVESEYGKKPPMDETTRSRPMSLVWITRNKPVDRPVSTISTSSTSSDGLINSKDRPSTPETGLGPPQLPQKSVRHSSQQQGKSSPVKTWVSKTREAAAVDGPVVELKETLKPARPMRPVSQPRISLTKQNGVPGPATPPPKVNRDVNRSASPAASVSSTSSSSSDVPPPLPEKKAYADYGNIAEDEDEQGLPPPLRVSSLPKSKSKPVPPLPIKEGVDPSQTPPLPKKPSRHPSGQQQQ</sequence>
<dbReference type="SMART" id="SM00326">
    <property type="entry name" value="SH3"/>
    <property type="match status" value="1"/>
</dbReference>
<dbReference type="PROSITE" id="PS51651">
    <property type="entry name" value="DOCKER"/>
    <property type="match status" value="1"/>
</dbReference>
<dbReference type="Pfam" id="PF00018">
    <property type="entry name" value="SH3_1"/>
    <property type="match status" value="1"/>
</dbReference>
<dbReference type="Gene3D" id="2.60.40.150">
    <property type="entry name" value="C2 domain"/>
    <property type="match status" value="1"/>
</dbReference>
<evidence type="ECO:0000256" key="6">
    <source>
        <dbReference type="PROSITE-ProRule" id="PRU00192"/>
    </source>
</evidence>
<dbReference type="GO" id="GO:0031267">
    <property type="term" value="F:small GTPase binding"/>
    <property type="evidence" value="ECO:0000318"/>
    <property type="project" value="GO_Central"/>
</dbReference>
<dbReference type="OMA" id="LWDNQAF"/>
<keyword evidence="4" id="KW-0597">Phosphoprotein</keyword>
<feature type="domain" description="DOCKER" evidence="11">
    <location>
        <begin position="1261"/>
        <end position="1670"/>
    </location>
</feature>
<reference evidence="13" key="2">
    <citation type="submission" date="2025-08" db="UniProtKB">
        <authorList>
            <consortium name="RefSeq"/>
        </authorList>
    </citation>
    <scope>IDENTIFICATION</scope>
    <source>
        <strain evidence="13">S238N-H82</strain>
        <tissue evidence="13">Testes</tissue>
    </source>
</reference>
<dbReference type="InterPro" id="IPR036028">
    <property type="entry name" value="SH3-like_dom_sf"/>
</dbReference>
<feature type="domain" description="SH3" evidence="9">
    <location>
        <begin position="8"/>
        <end position="69"/>
    </location>
</feature>
<reference evidence="12" key="1">
    <citation type="journal article" date="2020" name="Nat. Ecol. Evol.">
        <title>Deeply conserved synteny resolves early events in vertebrate evolution.</title>
        <authorList>
            <person name="Simakov O."/>
            <person name="Marletaz F."/>
            <person name="Yue J.X."/>
            <person name="O'Connell B."/>
            <person name="Jenkins J."/>
            <person name="Brandt A."/>
            <person name="Calef R."/>
            <person name="Tung C.H."/>
            <person name="Huang T.K."/>
            <person name="Schmutz J."/>
            <person name="Satoh N."/>
            <person name="Yu J.K."/>
            <person name="Putnam N.H."/>
            <person name="Green R.E."/>
            <person name="Rokhsar D.S."/>
        </authorList>
    </citation>
    <scope>NUCLEOTIDE SEQUENCE [LARGE SCALE GENOMIC DNA]</scope>
    <source>
        <strain evidence="12">S238N-H82</strain>
    </source>
</reference>
<dbReference type="PROSITE" id="PS51650">
    <property type="entry name" value="C2_DOCK"/>
    <property type="match status" value="1"/>
</dbReference>
<feature type="compositionally biased region" description="Polar residues" evidence="8">
    <location>
        <begin position="1734"/>
        <end position="1745"/>
    </location>
</feature>
<evidence type="ECO:0000259" key="9">
    <source>
        <dbReference type="PROSITE" id="PS50002"/>
    </source>
</evidence>
<dbReference type="GO" id="GO:0007264">
    <property type="term" value="P:small GTPase-mediated signal transduction"/>
    <property type="evidence" value="ECO:0007669"/>
    <property type="project" value="InterPro"/>
</dbReference>
<dbReference type="GO" id="GO:0005085">
    <property type="term" value="F:guanyl-nucleotide exchange factor activity"/>
    <property type="evidence" value="ECO:0000318"/>
    <property type="project" value="GO_Central"/>
</dbReference>
<dbReference type="InterPro" id="IPR027007">
    <property type="entry name" value="C2_DOCK-type_domain"/>
</dbReference>
<dbReference type="PANTHER" id="PTHR45653:SF10">
    <property type="entry name" value="MYOBLAST CITY, ISOFORM B"/>
    <property type="match status" value="1"/>
</dbReference>
<name>A0A9J7L499_BRAFL</name>
<evidence type="ECO:0000256" key="2">
    <source>
        <dbReference type="ARBA" id="ARBA00022443"/>
    </source>
</evidence>
<dbReference type="CDD" id="cd11697">
    <property type="entry name" value="DHR2_DOCK_A"/>
    <property type="match status" value="1"/>
</dbReference>
<dbReference type="KEGG" id="bfo:118414781"/>
<dbReference type="InterPro" id="IPR016024">
    <property type="entry name" value="ARM-type_fold"/>
</dbReference>
<dbReference type="InterPro" id="IPR056372">
    <property type="entry name" value="TPR_DOCK"/>
</dbReference>
<evidence type="ECO:0000256" key="5">
    <source>
        <dbReference type="ARBA" id="ARBA00022658"/>
    </source>
</evidence>
<dbReference type="Pfam" id="PF06920">
    <property type="entry name" value="DHR-2_Lobe_A"/>
    <property type="match status" value="2"/>
</dbReference>
<keyword evidence="3" id="KW-0963">Cytoplasm</keyword>
<dbReference type="RefSeq" id="XP_035674909.1">
    <property type="nucleotide sequence ID" value="XM_035819016.1"/>
</dbReference>
<keyword evidence="5" id="KW-0344">Guanine-nucleotide releasing factor</keyword>
<evidence type="ECO:0000256" key="3">
    <source>
        <dbReference type="ARBA" id="ARBA00022490"/>
    </source>
</evidence>
<dbReference type="SUPFAM" id="SSF50044">
    <property type="entry name" value="SH3-domain"/>
    <property type="match status" value="1"/>
</dbReference>
<dbReference type="SUPFAM" id="SSF48371">
    <property type="entry name" value="ARM repeat"/>
    <property type="match status" value="1"/>
</dbReference>
<dbReference type="Pfam" id="PF20421">
    <property type="entry name" value="DHR-2_Lobe_C"/>
    <property type="match status" value="1"/>
</dbReference>
<evidence type="ECO:0000256" key="8">
    <source>
        <dbReference type="SAM" id="MobiDB-lite"/>
    </source>
</evidence>